<reference evidence="4" key="2">
    <citation type="submission" date="2020-04" db="EMBL/GenBank/DDBJ databases">
        <authorList>
            <person name="Alexandrino P."/>
            <person name="Mendonca T."/>
            <person name="Guaman L."/>
            <person name="Cherix J."/>
            <person name="Lozano-Sakalauskas G."/>
            <person name="Fujita A."/>
            <person name="Filho E.R."/>
            <person name="Long P."/>
            <person name="Padilla G."/>
            <person name="Taciro M.K."/>
            <person name="Gomez J.G."/>
            <person name="Silva L.F."/>
            <person name="Torres M."/>
        </authorList>
    </citation>
    <scope>NUCLEOTIDE SEQUENCE</scope>
    <source>
        <strain evidence="4">LMG 19450</strain>
    </source>
</reference>
<dbReference type="Pfam" id="PF00486">
    <property type="entry name" value="Trans_reg_C"/>
    <property type="match status" value="1"/>
</dbReference>
<dbReference type="PROSITE" id="PS51755">
    <property type="entry name" value="OMPR_PHOB"/>
    <property type="match status" value="1"/>
</dbReference>
<gene>
    <name evidence="4" type="ORF">NH14_027565</name>
</gene>
<dbReference type="AlphaFoldDB" id="A0A8T6ZKN3"/>
<organism evidence="4 5">
    <name type="scientific">Paraburkholderia sacchari</name>
    <dbReference type="NCBI Taxonomy" id="159450"/>
    <lineage>
        <taxon>Bacteria</taxon>
        <taxon>Pseudomonadati</taxon>
        <taxon>Pseudomonadota</taxon>
        <taxon>Betaproteobacteria</taxon>
        <taxon>Burkholderiales</taxon>
        <taxon>Burkholderiaceae</taxon>
        <taxon>Paraburkholderia</taxon>
    </lineage>
</organism>
<comment type="caution">
    <text evidence="4">The sequence shown here is derived from an EMBL/GenBank/DDBJ whole genome shotgun (WGS) entry which is preliminary data.</text>
</comment>
<dbReference type="Pfam" id="PF25872">
    <property type="entry name" value="HTH_77"/>
    <property type="match status" value="1"/>
</dbReference>
<dbReference type="GO" id="GO:0003677">
    <property type="term" value="F:DNA binding"/>
    <property type="evidence" value="ECO:0007669"/>
    <property type="project" value="UniProtKB-UniRule"/>
</dbReference>
<name>A0A8T6ZKN3_9BURK</name>
<feature type="DNA-binding region" description="OmpR/PhoB-type" evidence="2">
    <location>
        <begin position="15"/>
        <end position="110"/>
    </location>
</feature>
<dbReference type="InterPro" id="IPR016032">
    <property type="entry name" value="Sig_transdc_resp-reg_C-effctor"/>
</dbReference>
<evidence type="ECO:0000313" key="5">
    <source>
        <dbReference type="Proteomes" id="UP000030460"/>
    </source>
</evidence>
<sequence length="497" mass="53510">MNHATALSPSFAAHAPVIQVGECELDLDLRALRRGGKTVELGSRAFDVLATIALAAGRVVSKDELMEAVWPDTIVEENNIHVQLSAIRKALGADRALILTVPGRGYQLAAAPETRIVPMPRHEAGPARAPNELRAGEAVIGRDTAIAEILSLMSSARIVTLVGAGGIGKTRIAREIAHRLAAEQALDVRLVELAAHATRAAVVQAFADVCGAPFNGKEPDARIVANGLAGLPGLLVIDNAEHVVEHVAEIVDLTSRANPQMTILVTSRSRLRVSLESVYRVGPLALPHAGEDRDAMLRSPAIALFLRRLRSNGVSAEMSDERLRMAEEICRRLAGIPLALELAAGRASLLGLEGIRERLDEPLLYVAGGYRTAQPRHQSLRAAFDWSFDMLDAAEQTVFRRLSVFNRAFTVQAASEVARDATLSNEAVMDCIGELVDKSLIEIQFEGADVKYHLFAPARAYGLEKLLAAGEICTIFERHALFASGHVAHGRLSGVRQ</sequence>
<keyword evidence="5" id="KW-1185">Reference proteome</keyword>
<dbReference type="PANTHER" id="PTHR47691">
    <property type="entry name" value="REGULATOR-RELATED"/>
    <property type="match status" value="1"/>
</dbReference>
<evidence type="ECO:0000256" key="1">
    <source>
        <dbReference type="ARBA" id="ARBA00023125"/>
    </source>
</evidence>
<dbReference type="RefSeq" id="WP_052148340.1">
    <property type="nucleotide sequence ID" value="NZ_CADFGF010000014.1"/>
</dbReference>
<dbReference type="Proteomes" id="UP000030460">
    <property type="component" value="Unassembled WGS sequence"/>
</dbReference>
<dbReference type="InterPro" id="IPR036388">
    <property type="entry name" value="WH-like_DNA-bd_sf"/>
</dbReference>
<dbReference type="SUPFAM" id="SSF52540">
    <property type="entry name" value="P-loop containing nucleoside triphosphate hydrolases"/>
    <property type="match status" value="1"/>
</dbReference>
<dbReference type="InterPro" id="IPR027417">
    <property type="entry name" value="P-loop_NTPase"/>
</dbReference>
<reference evidence="4" key="1">
    <citation type="journal article" date="2015" name="Genome Announc.">
        <title>Draft Genome Sequence of the Polyhydroxyalkanoate-Producing Bacterium Burkholderia sacchari LMG 19450 Isolated from Brazilian Sugarcane Plantation Soil.</title>
        <authorList>
            <person name="Alexandrino P.M."/>
            <person name="Mendonca T.T."/>
            <person name="Guaman Bautista L.P."/>
            <person name="Cherix J."/>
            <person name="Lozano-Sakalauskas G.C."/>
            <person name="Fujita A."/>
            <person name="Ramos Filho E."/>
            <person name="Long P."/>
            <person name="Padilla G."/>
            <person name="Taciro M.K."/>
            <person name="Gomez J.G."/>
            <person name="Silva L.F."/>
        </authorList>
    </citation>
    <scope>NUCLEOTIDE SEQUENCE</scope>
    <source>
        <strain evidence="4">LMG 19450</strain>
    </source>
</reference>
<dbReference type="SMART" id="SM00862">
    <property type="entry name" value="Trans_reg_C"/>
    <property type="match status" value="1"/>
</dbReference>
<feature type="domain" description="OmpR/PhoB-type" evidence="3">
    <location>
        <begin position="15"/>
        <end position="110"/>
    </location>
</feature>
<dbReference type="InterPro" id="IPR041664">
    <property type="entry name" value="AAA_16"/>
</dbReference>
<accession>A0A8T6ZKN3</accession>
<evidence type="ECO:0000313" key="4">
    <source>
        <dbReference type="EMBL" id="NLP64834.1"/>
    </source>
</evidence>
<dbReference type="GO" id="GO:0006355">
    <property type="term" value="P:regulation of DNA-templated transcription"/>
    <property type="evidence" value="ECO:0007669"/>
    <property type="project" value="InterPro"/>
</dbReference>
<keyword evidence="1 2" id="KW-0238">DNA-binding</keyword>
<dbReference type="InterPro" id="IPR001867">
    <property type="entry name" value="OmpR/PhoB-type_DNA-bd"/>
</dbReference>
<dbReference type="GO" id="GO:0000160">
    <property type="term" value="P:phosphorelay signal transduction system"/>
    <property type="evidence" value="ECO:0007669"/>
    <property type="project" value="InterPro"/>
</dbReference>
<evidence type="ECO:0000256" key="2">
    <source>
        <dbReference type="PROSITE-ProRule" id="PRU01091"/>
    </source>
</evidence>
<dbReference type="InterPro" id="IPR058852">
    <property type="entry name" value="HTH_77"/>
</dbReference>
<dbReference type="Gene3D" id="1.10.10.10">
    <property type="entry name" value="Winged helix-like DNA-binding domain superfamily/Winged helix DNA-binding domain"/>
    <property type="match status" value="1"/>
</dbReference>
<dbReference type="SUPFAM" id="SSF46894">
    <property type="entry name" value="C-terminal effector domain of the bipartite response regulators"/>
    <property type="match status" value="1"/>
</dbReference>
<protein>
    <submittedName>
        <fullName evidence="4">Helix-turn-helix transcriptional regulator</fullName>
    </submittedName>
</protein>
<dbReference type="Pfam" id="PF13191">
    <property type="entry name" value="AAA_16"/>
    <property type="match status" value="1"/>
</dbReference>
<dbReference type="CDD" id="cd00383">
    <property type="entry name" value="trans_reg_C"/>
    <property type="match status" value="1"/>
</dbReference>
<dbReference type="PANTHER" id="PTHR47691:SF3">
    <property type="entry name" value="HTH-TYPE TRANSCRIPTIONAL REGULATOR RV0890C-RELATED"/>
    <property type="match status" value="1"/>
</dbReference>
<proteinExistence type="predicted"/>
<dbReference type="EMBL" id="JTDB02000010">
    <property type="protein sequence ID" value="NLP64834.1"/>
    <property type="molecule type" value="Genomic_DNA"/>
</dbReference>
<evidence type="ECO:0000259" key="3">
    <source>
        <dbReference type="PROSITE" id="PS51755"/>
    </source>
</evidence>
<dbReference type="Gene3D" id="3.40.50.300">
    <property type="entry name" value="P-loop containing nucleotide triphosphate hydrolases"/>
    <property type="match status" value="1"/>
</dbReference>
<dbReference type="OrthoDB" id="9811542at2"/>